<sequence length="40" mass="4219">MGNETLAQVGIALELGIVLAQALTAVAFYRLSPRPSARYG</sequence>
<keyword evidence="1" id="KW-0812">Transmembrane</keyword>
<organism evidence="2 3">
    <name type="scientific">Microlunatus panaciterrae</name>
    <dbReference type="NCBI Taxonomy" id="400768"/>
    <lineage>
        <taxon>Bacteria</taxon>
        <taxon>Bacillati</taxon>
        <taxon>Actinomycetota</taxon>
        <taxon>Actinomycetes</taxon>
        <taxon>Propionibacteriales</taxon>
        <taxon>Propionibacteriaceae</taxon>
        <taxon>Microlunatus</taxon>
    </lineage>
</organism>
<keyword evidence="3" id="KW-1185">Reference proteome</keyword>
<evidence type="ECO:0000313" key="3">
    <source>
        <dbReference type="Proteomes" id="UP000704762"/>
    </source>
</evidence>
<dbReference type="EMBL" id="JAFBCF010000001">
    <property type="protein sequence ID" value="MBM7800552.1"/>
    <property type="molecule type" value="Genomic_DNA"/>
</dbReference>
<name>A0ABS2RNJ2_9ACTN</name>
<keyword evidence="1" id="KW-1133">Transmembrane helix</keyword>
<gene>
    <name evidence="2" type="ORF">JOE57_003473</name>
</gene>
<proteinExistence type="predicted"/>
<dbReference type="Proteomes" id="UP000704762">
    <property type="component" value="Unassembled WGS sequence"/>
</dbReference>
<keyword evidence="1" id="KW-0472">Membrane</keyword>
<evidence type="ECO:0000313" key="2">
    <source>
        <dbReference type="EMBL" id="MBM7800552.1"/>
    </source>
</evidence>
<comment type="caution">
    <text evidence="2">The sequence shown here is derived from an EMBL/GenBank/DDBJ whole genome shotgun (WGS) entry which is preliminary data.</text>
</comment>
<protein>
    <submittedName>
        <fullName evidence="2">Uncharacterized protein</fullName>
    </submittedName>
</protein>
<reference evidence="2 3" key="1">
    <citation type="submission" date="2021-01" db="EMBL/GenBank/DDBJ databases">
        <title>Sequencing the genomes of 1000 actinobacteria strains.</title>
        <authorList>
            <person name="Klenk H.-P."/>
        </authorList>
    </citation>
    <scope>NUCLEOTIDE SEQUENCE [LARGE SCALE GENOMIC DNA]</scope>
    <source>
        <strain evidence="2 3">DSM 18662</strain>
    </source>
</reference>
<feature type="transmembrane region" description="Helical" evidence="1">
    <location>
        <begin position="6"/>
        <end position="29"/>
    </location>
</feature>
<evidence type="ECO:0000256" key="1">
    <source>
        <dbReference type="SAM" id="Phobius"/>
    </source>
</evidence>
<accession>A0ABS2RNJ2</accession>